<dbReference type="AlphaFoldDB" id="A0A381UIB5"/>
<reference evidence="1" key="1">
    <citation type="submission" date="2018-05" db="EMBL/GenBank/DDBJ databases">
        <authorList>
            <person name="Lanie J.A."/>
            <person name="Ng W.-L."/>
            <person name="Kazmierczak K.M."/>
            <person name="Andrzejewski T.M."/>
            <person name="Davidsen T.M."/>
            <person name="Wayne K.J."/>
            <person name="Tettelin H."/>
            <person name="Glass J.I."/>
            <person name="Rusch D."/>
            <person name="Podicherti R."/>
            <person name="Tsui H.-C.T."/>
            <person name="Winkler M.E."/>
        </authorList>
    </citation>
    <scope>NUCLEOTIDE SEQUENCE</scope>
</reference>
<sequence>VDDQAGITETILLLALAPTVLHRRPADEGIFLKYSSPSVLLFWPFSRSGNTEKKAESFGCHPWTTR</sequence>
<dbReference type="EMBL" id="UINC01006510">
    <property type="protein sequence ID" value="SVA27956.1"/>
    <property type="molecule type" value="Genomic_DNA"/>
</dbReference>
<protein>
    <submittedName>
        <fullName evidence="1">Uncharacterized protein</fullName>
    </submittedName>
</protein>
<gene>
    <name evidence="1" type="ORF">METZ01_LOCUS80810</name>
</gene>
<evidence type="ECO:0000313" key="1">
    <source>
        <dbReference type="EMBL" id="SVA27956.1"/>
    </source>
</evidence>
<proteinExistence type="predicted"/>
<accession>A0A381UIB5</accession>
<feature type="non-terminal residue" evidence="1">
    <location>
        <position position="1"/>
    </location>
</feature>
<organism evidence="1">
    <name type="scientific">marine metagenome</name>
    <dbReference type="NCBI Taxonomy" id="408172"/>
    <lineage>
        <taxon>unclassified sequences</taxon>
        <taxon>metagenomes</taxon>
        <taxon>ecological metagenomes</taxon>
    </lineage>
</organism>
<name>A0A381UIB5_9ZZZZ</name>